<evidence type="ECO:0000256" key="5">
    <source>
        <dbReference type="ARBA" id="ARBA00022982"/>
    </source>
</evidence>
<dbReference type="Proteomes" id="UP000663903">
    <property type="component" value="Chromosome"/>
</dbReference>
<evidence type="ECO:0000256" key="3">
    <source>
        <dbReference type="ARBA" id="ARBA00022723"/>
    </source>
</evidence>
<keyword evidence="10" id="KW-1185">Reference proteome</keyword>
<keyword evidence="6" id="KW-0186">Copper</keyword>
<dbReference type="InterPro" id="IPR050845">
    <property type="entry name" value="Cu-binding_ET"/>
</dbReference>
<dbReference type="AlphaFoldDB" id="A0A975CEG1"/>
<organism evidence="9 10">
    <name type="scientific">Ottowia testudinis</name>
    <dbReference type="NCBI Taxonomy" id="2816950"/>
    <lineage>
        <taxon>Bacteria</taxon>
        <taxon>Pseudomonadati</taxon>
        <taxon>Pseudomonadota</taxon>
        <taxon>Betaproteobacteria</taxon>
        <taxon>Burkholderiales</taxon>
        <taxon>Comamonadaceae</taxon>
        <taxon>Ottowia</taxon>
    </lineage>
</organism>
<dbReference type="EMBL" id="CP071796">
    <property type="protein sequence ID" value="QTD44948.1"/>
    <property type="molecule type" value="Genomic_DNA"/>
</dbReference>
<feature type="chain" id="PRO_5037447314" evidence="7">
    <location>
        <begin position="20"/>
        <end position="160"/>
    </location>
</feature>
<evidence type="ECO:0000256" key="2">
    <source>
        <dbReference type="ARBA" id="ARBA00022448"/>
    </source>
</evidence>
<dbReference type="GO" id="GO:0005507">
    <property type="term" value="F:copper ion binding"/>
    <property type="evidence" value="ECO:0007669"/>
    <property type="project" value="InterPro"/>
</dbReference>
<reference evidence="9" key="1">
    <citation type="submission" date="2021-03" db="EMBL/GenBank/DDBJ databases">
        <title>Ottowia sp. 27C isolated from the cloaca of a Giant Asian pond turtle (Heosemys grandis).</title>
        <authorList>
            <person name="Spergser J."/>
            <person name="Busse H.-J."/>
        </authorList>
    </citation>
    <scope>NUCLEOTIDE SEQUENCE</scope>
    <source>
        <strain evidence="9">27C</strain>
    </source>
</reference>
<dbReference type="GO" id="GO:0042597">
    <property type="term" value="C:periplasmic space"/>
    <property type="evidence" value="ECO:0007669"/>
    <property type="project" value="UniProtKB-SubCell"/>
</dbReference>
<evidence type="ECO:0000259" key="8">
    <source>
        <dbReference type="Pfam" id="PF00127"/>
    </source>
</evidence>
<feature type="signal peptide" evidence="7">
    <location>
        <begin position="1"/>
        <end position="19"/>
    </location>
</feature>
<dbReference type="CDD" id="cd04211">
    <property type="entry name" value="Cupredoxin_like_2"/>
    <property type="match status" value="1"/>
</dbReference>
<gene>
    <name evidence="9" type="ORF">J1M35_18155</name>
</gene>
<dbReference type="PROSITE" id="PS00196">
    <property type="entry name" value="COPPER_BLUE"/>
    <property type="match status" value="1"/>
</dbReference>
<feature type="domain" description="Blue (type 1) copper" evidence="8">
    <location>
        <begin position="56"/>
        <end position="158"/>
    </location>
</feature>
<dbReference type="InterPro" id="IPR000923">
    <property type="entry name" value="BlueCu_1"/>
</dbReference>
<keyword evidence="7" id="KW-0732">Signal</keyword>
<evidence type="ECO:0000313" key="9">
    <source>
        <dbReference type="EMBL" id="QTD44948.1"/>
    </source>
</evidence>
<evidence type="ECO:0000256" key="1">
    <source>
        <dbReference type="ARBA" id="ARBA00004418"/>
    </source>
</evidence>
<evidence type="ECO:0000256" key="6">
    <source>
        <dbReference type="ARBA" id="ARBA00023008"/>
    </source>
</evidence>
<dbReference type="PANTHER" id="PTHR38439:SF3">
    <property type="entry name" value="COPPER-RESISTANT CUPROPROTEIN COPI"/>
    <property type="match status" value="1"/>
</dbReference>
<dbReference type="SUPFAM" id="SSF49503">
    <property type="entry name" value="Cupredoxins"/>
    <property type="match status" value="1"/>
</dbReference>
<protein>
    <submittedName>
        <fullName evidence="9">Cupredoxin family protein</fullName>
    </submittedName>
</protein>
<dbReference type="InterPro" id="IPR033138">
    <property type="entry name" value="Cu_oxidase_CS"/>
</dbReference>
<sequence length="160" mass="16926">MKKIITILALVTVPFAAFASGDHAGGHAMNHATPDSAAGKPAATGTKVARTINVTMSDAMRFSPDSVEVKAGETVRFFVKNEGKITHEFVIGNDSEIKEHAEMMKQMPGMTHNDGSMITLKPGQKGAVTWTFSKSGNFSFGCTVPGHLEAGMVGKFSVTP</sequence>
<evidence type="ECO:0000256" key="7">
    <source>
        <dbReference type="SAM" id="SignalP"/>
    </source>
</evidence>
<dbReference type="PANTHER" id="PTHR38439">
    <property type="entry name" value="AURACYANIN-B"/>
    <property type="match status" value="1"/>
</dbReference>
<evidence type="ECO:0000256" key="4">
    <source>
        <dbReference type="ARBA" id="ARBA00022764"/>
    </source>
</evidence>
<evidence type="ECO:0000313" key="10">
    <source>
        <dbReference type="Proteomes" id="UP000663903"/>
    </source>
</evidence>
<dbReference type="PROSITE" id="PS00079">
    <property type="entry name" value="MULTICOPPER_OXIDASE1"/>
    <property type="match status" value="1"/>
</dbReference>
<dbReference type="InterPro" id="IPR008972">
    <property type="entry name" value="Cupredoxin"/>
</dbReference>
<dbReference type="Pfam" id="PF00127">
    <property type="entry name" value="Copper-bind"/>
    <property type="match status" value="1"/>
</dbReference>
<accession>A0A975CEG1</accession>
<dbReference type="InterPro" id="IPR028871">
    <property type="entry name" value="BlueCu_1_BS"/>
</dbReference>
<keyword evidence="2" id="KW-0813">Transport</keyword>
<dbReference type="GO" id="GO:0009055">
    <property type="term" value="F:electron transfer activity"/>
    <property type="evidence" value="ECO:0007669"/>
    <property type="project" value="InterPro"/>
</dbReference>
<keyword evidence="4" id="KW-0574">Periplasm</keyword>
<dbReference type="KEGG" id="otd:J1M35_18155"/>
<keyword evidence="5" id="KW-0249">Electron transport</keyword>
<name>A0A975CEG1_9BURK</name>
<keyword evidence="3" id="KW-0479">Metal-binding</keyword>
<dbReference type="Gene3D" id="2.60.40.420">
    <property type="entry name" value="Cupredoxins - blue copper proteins"/>
    <property type="match status" value="1"/>
</dbReference>
<comment type="subcellular location">
    <subcellularLocation>
        <location evidence="1">Periplasm</location>
    </subcellularLocation>
</comment>
<proteinExistence type="predicted"/>
<dbReference type="RefSeq" id="WP_208008684.1">
    <property type="nucleotide sequence ID" value="NZ_CP071796.1"/>
</dbReference>